<keyword evidence="2" id="KW-1185">Reference proteome</keyword>
<sequence length="119" mass="13445">MPRDVWDSFRNVTDDALIASTGRVFCWIKVVACVLESQPQDRMAAHTTVIVPVARGHVAGLYISAKDLLRYECENNSCRRPPVYHESKSAQITVRAGQFVKVRVLHFVYKVLARVSQSL</sequence>
<dbReference type="EMBL" id="KZ510760">
    <property type="protein sequence ID" value="PKU32859.1"/>
    <property type="molecule type" value="Genomic_DNA"/>
</dbReference>
<evidence type="ECO:0000313" key="2">
    <source>
        <dbReference type="Proteomes" id="UP000233556"/>
    </source>
</evidence>
<organism evidence="1 2">
    <name type="scientific">Limosa lapponica baueri</name>
    <dbReference type="NCBI Taxonomy" id="1758121"/>
    <lineage>
        <taxon>Eukaryota</taxon>
        <taxon>Metazoa</taxon>
        <taxon>Chordata</taxon>
        <taxon>Craniata</taxon>
        <taxon>Vertebrata</taxon>
        <taxon>Euteleostomi</taxon>
        <taxon>Archelosauria</taxon>
        <taxon>Archosauria</taxon>
        <taxon>Dinosauria</taxon>
        <taxon>Saurischia</taxon>
        <taxon>Theropoda</taxon>
        <taxon>Coelurosauria</taxon>
        <taxon>Aves</taxon>
        <taxon>Neognathae</taxon>
        <taxon>Neoaves</taxon>
        <taxon>Charadriiformes</taxon>
        <taxon>Scolopacidae</taxon>
        <taxon>Limosa</taxon>
    </lineage>
</organism>
<protein>
    <submittedName>
        <fullName evidence="1">Uncharacterized protein</fullName>
    </submittedName>
</protein>
<reference evidence="2" key="1">
    <citation type="submission" date="2017-11" db="EMBL/GenBank/DDBJ databases">
        <authorList>
            <person name="Lima N.C."/>
            <person name="Parody-Merino A.M."/>
            <person name="Battley P.F."/>
            <person name="Fidler A.E."/>
            <person name="Prosdocimi F."/>
        </authorList>
    </citation>
    <scope>NUCLEOTIDE SEQUENCE [LARGE SCALE GENOMIC DNA]</scope>
</reference>
<name>A0A2I0TGD7_LIMLA</name>
<dbReference type="Proteomes" id="UP000233556">
    <property type="component" value="Unassembled WGS sequence"/>
</dbReference>
<reference evidence="2" key="2">
    <citation type="submission" date="2017-12" db="EMBL/GenBank/DDBJ databases">
        <title>Genome sequence of the Bar-tailed Godwit (Limosa lapponica baueri).</title>
        <authorList>
            <person name="Lima N.C.B."/>
            <person name="Parody-Merino A.M."/>
            <person name="Battley P.F."/>
            <person name="Fidler A.E."/>
            <person name="Prosdocimi F."/>
        </authorList>
    </citation>
    <scope>NUCLEOTIDE SEQUENCE [LARGE SCALE GENOMIC DNA]</scope>
</reference>
<evidence type="ECO:0000313" key="1">
    <source>
        <dbReference type="EMBL" id="PKU32859.1"/>
    </source>
</evidence>
<gene>
    <name evidence="1" type="ORF">llap_16837</name>
</gene>
<accession>A0A2I0TGD7</accession>
<dbReference type="AlphaFoldDB" id="A0A2I0TGD7"/>
<proteinExistence type="predicted"/>